<keyword evidence="2" id="KW-1185">Reference proteome</keyword>
<evidence type="ECO:0000313" key="2">
    <source>
        <dbReference type="Proteomes" id="UP001057402"/>
    </source>
</evidence>
<dbReference type="Proteomes" id="UP001057402">
    <property type="component" value="Chromosome 7"/>
</dbReference>
<gene>
    <name evidence="1" type="ORF">MLD38_025931</name>
</gene>
<comment type="caution">
    <text evidence="1">The sequence shown here is derived from an EMBL/GenBank/DDBJ whole genome shotgun (WGS) entry which is preliminary data.</text>
</comment>
<protein>
    <submittedName>
        <fullName evidence="1">Uncharacterized protein</fullName>
    </submittedName>
</protein>
<reference evidence="2" key="1">
    <citation type="journal article" date="2023" name="Front. Plant Sci.">
        <title>Chromosomal-level genome assembly of Melastoma candidum provides insights into trichome evolution.</title>
        <authorList>
            <person name="Zhong Y."/>
            <person name="Wu W."/>
            <person name="Sun C."/>
            <person name="Zou P."/>
            <person name="Liu Y."/>
            <person name="Dai S."/>
            <person name="Zhou R."/>
        </authorList>
    </citation>
    <scope>NUCLEOTIDE SEQUENCE [LARGE SCALE GENOMIC DNA]</scope>
</reference>
<proteinExistence type="predicted"/>
<accession>A0ACB9NWV7</accession>
<dbReference type="EMBL" id="CM042886">
    <property type="protein sequence ID" value="KAI4341174.1"/>
    <property type="molecule type" value="Genomic_DNA"/>
</dbReference>
<name>A0ACB9NWV7_9MYRT</name>
<sequence>MAMASLSFTQPPLCSYSSPPSPSPLLFDRRLPVASLIRKRSLSLPSCRVTWFPLPFPQTADEGSDSDSDSESGLASASEYLSEEFGGHGVSFKSVGDTCHVAKMVLDNGSTAVLMLPHGLVVSYKVPMWHGERMETLRSFVVEGDAGEGVVRGGMFLDLAFEDEDGFSWRLNTKGWTIRDVRGDPGEFIEVELMNSNQAGMVDVKYVLTLCEQSLTAMVDVSNQRSTPLKMTGTVLSHLNICTPDGAYAVGLEGSNFYERRPVMSEHRINPDDDLKSSRRNSWQVNGKEEDVQEDLEGEETANYKQLTDEMSLIYTSAPRNFTIIDRGRRHSLILGRHGFDEYYVYSPGSRHEEYGNYAYVCVGPTAQLKPIMIGPKQIWEGAHRLSNPNL</sequence>
<evidence type="ECO:0000313" key="1">
    <source>
        <dbReference type="EMBL" id="KAI4341174.1"/>
    </source>
</evidence>
<organism evidence="1 2">
    <name type="scientific">Melastoma candidum</name>
    <dbReference type="NCBI Taxonomy" id="119954"/>
    <lineage>
        <taxon>Eukaryota</taxon>
        <taxon>Viridiplantae</taxon>
        <taxon>Streptophyta</taxon>
        <taxon>Embryophyta</taxon>
        <taxon>Tracheophyta</taxon>
        <taxon>Spermatophyta</taxon>
        <taxon>Magnoliopsida</taxon>
        <taxon>eudicotyledons</taxon>
        <taxon>Gunneridae</taxon>
        <taxon>Pentapetalae</taxon>
        <taxon>rosids</taxon>
        <taxon>malvids</taxon>
        <taxon>Myrtales</taxon>
        <taxon>Melastomataceae</taxon>
        <taxon>Melastomatoideae</taxon>
        <taxon>Melastomateae</taxon>
        <taxon>Melastoma</taxon>
    </lineage>
</organism>